<dbReference type="AlphaFoldDB" id="A0A135TZL3"/>
<protein>
    <submittedName>
        <fullName evidence="1">Uncharacterized protein</fullName>
    </submittedName>
</protein>
<sequence>MDMMLHCERRACQRGKEEPIFLYIPCTSKLIGTLGESRKDEIRQGGKKAKAEEKGRETDEVLVPHATDGMSSLYLSCLLGLDGAGAIAGAARDVPYYCDGAALPCPASTT</sequence>
<accession>A0A135TZL3</accession>
<evidence type="ECO:0000313" key="1">
    <source>
        <dbReference type="EMBL" id="KXH53596.1"/>
    </source>
</evidence>
<gene>
    <name evidence="1" type="ORF">CSIM01_08866</name>
</gene>
<name>A0A135TZL3_9PEZI</name>
<organism evidence="1 2">
    <name type="scientific">Colletotrichum simmondsii</name>
    <dbReference type="NCBI Taxonomy" id="703756"/>
    <lineage>
        <taxon>Eukaryota</taxon>
        <taxon>Fungi</taxon>
        <taxon>Dikarya</taxon>
        <taxon>Ascomycota</taxon>
        <taxon>Pezizomycotina</taxon>
        <taxon>Sordariomycetes</taxon>
        <taxon>Hypocreomycetidae</taxon>
        <taxon>Glomerellales</taxon>
        <taxon>Glomerellaceae</taxon>
        <taxon>Colletotrichum</taxon>
        <taxon>Colletotrichum acutatum species complex</taxon>
    </lineage>
</organism>
<proteinExistence type="predicted"/>
<dbReference type="EMBL" id="JFBX01000011">
    <property type="protein sequence ID" value="KXH53596.1"/>
    <property type="molecule type" value="Genomic_DNA"/>
</dbReference>
<keyword evidence="2" id="KW-1185">Reference proteome</keyword>
<dbReference type="Proteomes" id="UP000070328">
    <property type="component" value="Unassembled WGS sequence"/>
</dbReference>
<reference evidence="1 2" key="1">
    <citation type="submission" date="2014-02" db="EMBL/GenBank/DDBJ databases">
        <title>The genome sequence of Colletotrichum simmondsii CBS122122.</title>
        <authorList>
            <person name="Baroncelli R."/>
            <person name="Thon M.R."/>
        </authorList>
    </citation>
    <scope>NUCLEOTIDE SEQUENCE [LARGE SCALE GENOMIC DNA]</scope>
    <source>
        <strain evidence="1 2">CBS122122</strain>
    </source>
</reference>
<evidence type="ECO:0000313" key="2">
    <source>
        <dbReference type="Proteomes" id="UP000070328"/>
    </source>
</evidence>
<comment type="caution">
    <text evidence="1">The sequence shown here is derived from an EMBL/GenBank/DDBJ whole genome shotgun (WGS) entry which is preliminary data.</text>
</comment>